<dbReference type="AlphaFoldDB" id="H7FVL6"/>
<proteinExistence type="predicted"/>
<evidence type="ECO:0000313" key="2">
    <source>
        <dbReference type="EMBL" id="EIA07438.1"/>
    </source>
</evidence>
<dbReference type="Proteomes" id="UP000005566">
    <property type="component" value="Unassembled WGS sequence"/>
</dbReference>
<comment type="caution">
    <text evidence="2">The sequence shown here is derived from an EMBL/GenBank/DDBJ whole genome shotgun (WGS) entry which is preliminary data.</text>
</comment>
<gene>
    <name evidence="2" type="ORF">HJ01_03241</name>
</gene>
<evidence type="ECO:0000256" key="1">
    <source>
        <dbReference type="SAM" id="Phobius"/>
    </source>
</evidence>
<accession>H7FVL6</accession>
<keyword evidence="3" id="KW-1185">Reference proteome</keyword>
<evidence type="ECO:0000313" key="3">
    <source>
        <dbReference type="Proteomes" id="UP000005566"/>
    </source>
</evidence>
<organism evidence="2 3">
    <name type="scientific">Flavobacterium frigoris (strain PS1)</name>
    <dbReference type="NCBI Taxonomy" id="1086011"/>
    <lineage>
        <taxon>Bacteria</taxon>
        <taxon>Pseudomonadati</taxon>
        <taxon>Bacteroidota</taxon>
        <taxon>Flavobacteriia</taxon>
        <taxon>Flavobacteriales</taxon>
        <taxon>Flavobacteriaceae</taxon>
        <taxon>Flavobacterium</taxon>
    </lineage>
</organism>
<keyword evidence="1" id="KW-0472">Membrane</keyword>
<protein>
    <submittedName>
        <fullName evidence="2">Uncharacterized protein</fullName>
    </submittedName>
</protein>
<keyword evidence="1" id="KW-0812">Transmembrane</keyword>
<feature type="transmembrane region" description="Helical" evidence="1">
    <location>
        <begin position="48"/>
        <end position="66"/>
    </location>
</feature>
<reference evidence="2 3" key="1">
    <citation type="journal article" date="2014" name="Acta Crystallogr. D">
        <title>Structure-based characterization and antifreeze properties of a hyperactive ice-binding protein from the Antarctic bacterium Flavobacterium frigoris PS1.</title>
        <authorList>
            <person name="Do H."/>
            <person name="Kim S.J."/>
            <person name="Kim H.J."/>
            <person name="Lee J.H."/>
        </authorList>
    </citation>
    <scope>NUCLEOTIDE SEQUENCE [LARGE SCALE GENOMIC DNA]</scope>
    <source>
        <strain evidence="2 3">PS1</strain>
    </source>
</reference>
<name>H7FVL6_FLAFP</name>
<keyword evidence="1" id="KW-1133">Transmembrane helix</keyword>
<sequence>MLEYLYLFHDELLSEYNLDIYNDRVRLLFEDIYSCVLLETKPNLSFLLVYYFPFIKISKLLYIAYFF</sequence>
<dbReference type="EMBL" id="AHKF01000025">
    <property type="protein sequence ID" value="EIA07438.1"/>
    <property type="molecule type" value="Genomic_DNA"/>
</dbReference>